<organism evidence="1 2">
    <name type="scientific">Pipistrellus nathusii</name>
    <name type="common">Nathusius' pipistrelle</name>
    <dbReference type="NCBI Taxonomy" id="59473"/>
    <lineage>
        <taxon>Eukaryota</taxon>
        <taxon>Metazoa</taxon>
        <taxon>Chordata</taxon>
        <taxon>Craniata</taxon>
        <taxon>Vertebrata</taxon>
        <taxon>Euteleostomi</taxon>
        <taxon>Mammalia</taxon>
        <taxon>Eutheria</taxon>
        <taxon>Laurasiatheria</taxon>
        <taxon>Chiroptera</taxon>
        <taxon>Yangochiroptera</taxon>
        <taxon>Vespertilionidae</taxon>
        <taxon>Pipistrellus</taxon>
    </lineage>
</organism>
<proteinExistence type="predicted"/>
<dbReference type="Proteomes" id="UP001314169">
    <property type="component" value="Chromosome X"/>
</dbReference>
<protein>
    <submittedName>
        <fullName evidence="1">Uncharacterized protein</fullName>
    </submittedName>
</protein>
<evidence type="ECO:0000313" key="1">
    <source>
        <dbReference type="EMBL" id="CAK6450057.1"/>
    </source>
</evidence>
<accession>A0ABP0AM63</accession>
<gene>
    <name evidence="1" type="ORF">MPIPNATIZW_LOCUS18363</name>
</gene>
<keyword evidence="2" id="KW-1185">Reference proteome</keyword>
<evidence type="ECO:0000313" key="2">
    <source>
        <dbReference type="Proteomes" id="UP001314169"/>
    </source>
</evidence>
<name>A0ABP0AM63_PIPNA</name>
<dbReference type="EMBL" id="OY882879">
    <property type="protein sequence ID" value="CAK6450057.1"/>
    <property type="molecule type" value="Genomic_DNA"/>
</dbReference>
<reference evidence="1" key="1">
    <citation type="submission" date="2023-12" db="EMBL/GenBank/DDBJ databases">
        <authorList>
            <person name="Brown T."/>
        </authorList>
    </citation>
    <scope>NUCLEOTIDE SEQUENCE</scope>
</reference>
<sequence length="112" mass="12493">MKGRGDDASSQVLCVLPTWLKFDQTDQCHQNPQSRPGWFGSVDRALACRLKGPRFHSNQGPMPGLQARSPEWSVQEAAYQCFSLIMDVSISLSSPFLSEINICLFFKPSESV</sequence>